<dbReference type="InterPro" id="IPR009057">
    <property type="entry name" value="Homeodomain-like_sf"/>
</dbReference>
<sequence>MASKGEETRQFIIEKAAPIFNTKGIAATAMSDIMEATKLSKGTMYVHFENKEVLACAAVDYNMKVLGDKLMAKISKNKTAKEELFAYIDFFSNAVNPPLSGGCPLLNFGTEADDTNPIVKEKINKGCNANQQLLSTIVNKGITNGEFKPNWNAEEFALIMFAMMEGGHLISRMSGNNDKMKIITKTLKNIIEENSL</sequence>
<dbReference type="PANTHER" id="PTHR47506">
    <property type="entry name" value="TRANSCRIPTIONAL REGULATORY PROTEIN"/>
    <property type="match status" value="1"/>
</dbReference>
<name>A0ABV5HEV1_9FLAO</name>
<feature type="DNA-binding region" description="H-T-H motif" evidence="4">
    <location>
        <begin position="29"/>
        <end position="48"/>
    </location>
</feature>
<dbReference type="SUPFAM" id="SSF46689">
    <property type="entry name" value="Homeodomain-like"/>
    <property type="match status" value="1"/>
</dbReference>
<dbReference type="EMBL" id="JBHMFE010000018">
    <property type="protein sequence ID" value="MFB9109790.1"/>
    <property type="molecule type" value="Genomic_DNA"/>
</dbReference>
<evidence type="ECO:0000259" key="5">
    <source>
        <dbReference type="PROSITE" id="PS50977"/>
    </source>
</evidence>
<gene>
    <name evidence="6" type="ORF">ACFFVK_14480</name>
</gene>
<keyword evidence="1" id="KW-0805">Transcription regulation</keyword>
<dbReference type="PANTHER" id="PTHR47506:SF3">
    <property type="entry name" value="HTH-TYPE TRANSCRIPTIONAL REGULATOR LMRA"/>
    <property type="match status" value="1"/>
</dbReference>
<feature type="domain" description="HTH tetR-type" evidence="5">
    <location>
        <begin position="6"/>
        <end position="66"/>
    </location>
</feature>
<dbReference type="RefSeq" id="WP_278009936.1">
    <property type="nucleotide sequence ID" value="NZ_CP121112.1"/>
</dbReference>
<organism evidence="6 7">
    <name type="scientific">Flavobacterium gyeonganense</name>
    <dbReference type="NCBI Taxonomy" id="1310418"/>
    <lineage>
        <taxon>Bacteria</taxon>
        <taxon>Pseudomonadati</taxon>
        <taxon>Bacteroidota</taxon>
        <taxon>Flavobacteriia</taxon>
        <taxon>Flavobacteriales</taxon>
        <taxon>Flavobacteriaceae</taxon>
        <taxon>Flavobacterium</taxon>
    </lineage>
</organism>
<proteinExistence type="predicted"/>
<dbReference type="InterPro" id="IPR011075">
    <property type="entry name" value="TetR_C"/>
</dbReference>
<protein>
    <submittedName>
        <fullName evidence="6">TetR/AcrR family transcriptional regulator</fullName>
    </submittedName>
</protein>
<keyword evidence="7" id="KW-1185">Reference proteome</keyword>
<dbReference type="InterPro" id="IPR001647">
    <property type="entry name" value="HTH_TetR"/>
</dbReference>
<dbReference type="InterPro" id="IPR036271">
    <property type="entry name" value="Tet_transcr_reg_TetR-rel_C_sf"/>
</dbReference>
<keyword evidence="3" id="KW-0804">Transcription</keyword>
<dbReference type="PRINTS" id="PR00455">
    <property type="entry name" value="HTHTETR"/>
</dbReference>
<dbReference type="SUPFAM" id="SSF48498">
    <property type="entry name" value="Tetracyclin repressor-like, C-terminal domain"/>
    <property type="match status" value="1"/>
</dbReference>
<evidence type="ECO:0000256" key="4">
    <source>
        <dbReference type="PROSITE-ProRule" id="PRU00335"/>
    </source>
</evidence>
<evidence type="ECO:0000256" key="3">
    <source>
        <dbReference type="ARBA" id="ARBA00023163"/>
    </source>
</evidence>
<dbReference type="Proteomes" id="UP001589562">
    <property type="component" value="Unassembled WGS sequence"/>
</dbReference>
<comment type="caution">
    <text evidence="6">The sequence shown here is derived from an EMBL/GenBank/DDBJ whole genome shotgun (WGS) entry which is preliminary data.</text>
</comment>
<dbReference type="Gene3D" id="1.10.357.10">
    <property type="entry name" value="Tetracycline Repressor, domain 2"/>
    <property type="match status" value="1"/>
</dbReference>
<keyword evidence="2 4" id="KW-0238">DNA-binding</keyword>
<dbReference type="PROSITE" id="PS50977">
    <property type="entry name" value="HTH_TETR_2"/>
    <property type="match status" value="1"/>
</dbReference>
<evidence type="ECO:0000313" key="6">
    <source>
        <dbReference type="EMBL" id="MFB9109790.1"/>
    </source>
</evidence>
<evidence type="ECO:0000256" key="1">
    <source>
        <dbReference type="ARBA" id="ARBA00023015"/>
    </source>
</evidence>
<accession>A0ABV5HEV1</accession>
<evidence type="ECO:0000256" key="2">
    <source>
        <dbReference type="ARBA" id="ARBA00023125"/>
    </source>
</evidence>
<dbReference type="Pfam" id="PF16925">
    <property type="entry name" value="TetR_C_13"/>
    <property type="match status" value="1"/>
</dbReference>
<evidence type="ECO:0000313" key="7">
    <source>
        <dbReference type="Proteomes" id="UP001589562"/>
    </source>
</evidence>
<reference evidence="6 7" key="1">
    <citation type="submission" date="2024-09" db="EMBL/GenBank/DDBJ databases">
        <authorList>
            <person name="Sun Q."/>
            <person name="Mori K."/>
        </authorList>
    </citation>
    <scope>NUCLEOTIDE SEQUENCE [LARGE SCALE GENOMIC DNA]</scope>
    <source>
        <strain evidence="6 7">CECT 8365</strain>
    </source>
</reference>
<dbReference type="Pfam" id="PF00440">
    <property type="entry name" value="TetR_N"/>
    <property type="match status" value="1"/>
</dbReference>